<feature type="region of interest" description="Disordered" evidence="2">
    <location>
        <begin position="1"/>
        <end position="20"/>
    </location>
</feature>
<comment type="caution">
    <text evidence="4">The sequence shown here is derived from an EMBL/GenBank/DDBJ whole genome shotgun (WGS) entry which is preliminary data.</text>
</comment>
<dbReference type="Pfam" id="PF00857">
    <property type="entry name" value="Isochorismatase"/>
    <property type="match status" value="1"/>
</dbReference>
<evidence type="ECO:0000256" key="2">
    <source>
        <dbReference type="SAM" id="MobiDB-lite"/>
    </source>
</evidence>
<protein>
    <submittedName>
        <fullName evidence="4">Isochorismatase</fullName>
    </submittedName>
</protein>
<evidence type="ECO:0000259" key="3">
    <source>
        <dbReference type="Pfam" id="PF00857"/>
    </source>
</evidence>
<dbReference type="InterPro" id="IPR000868">
    <property type="entry name" value="Isochorismatase-like_dom"/>
</dbReference>
<keyword evidence="1" id="KW-0378">Hydrolase</keyword>
<dbReference type="PANTHER" id="PTHR43540">
    <property type="entry name" value="PEROXYUREIDOACRYLATE/UREIDOACRYLATE AMIDOHYDROLASE-RELATED"/>
    <property type="match status" value="1"/>
</dbReference>
<dbReference type="PANTHER" id="PTHR43540:SF15">
    <property type="entry name" value="BLR5631 PROTEIN"/>
    <property type="match status" value="1"/>
</dbReference>
<evidence type="ECO:0000313" key="5">
    <source>
        <dbReference type="Proteomes" id="UP001144313"/>
    </source>
</evidence>
<dbReference type="EMBL" id="BSDT01000001">
    <property type="protein sequence ID" value="GLI40997.1"/>
    <property type="molecule type" value="Genomic_DNA"/>
</dbReference>
<feature type="compositionally biased region" description="Polar residues" evidence="2">
    <location>
        <begin position="11"/>
        <end position="20"/>
    </location>
</feature>
<reference evidence="4" key="1">
    <citation type="submission" date="2022-12" db="EMBL/GenBank/DDBJ databases">
        <title>Reference genome sequencing for broad-spectrum identification of bacterial and archaeal isolates by mass spectrometry.</title>
        <authorList>
            <person name="Sekiguchi Y."/>
            <person name="Tourlousse D.M."/>
        </authorList>
    </citation>
    <scope>NUCLEOTIDE SEQUENCE</scope>
    <source>
        <strain evidence="4">LLR39Z86</strain>
    </source>
</reference>
<sequence length="215" mass="21893">MDQARYGGPDTTLTRRNTAMPSATIRTLSGADETPAALADATLILVDYQNTYTRGAMELTGWGPALDNAAALLAAAREAGTTVIHVQHDGGPGSDYDIRADIGAIHPSVAPAEGEAVVVKGAPNSFVGTELGDLVDAAGNTDVIVIGFMTHMCVAFTAEGAALRGNRPTVVADACASRPLATAVAEVSAEQLHHSALATIADAYGVVVPTAADLK</sequence>
<dbReference type="AlphaFoldDB" id="A0A9W6G626"/>
<name>A0A9W6G626_9ACTN</name>
<proteinExistence type="predicted"/>
<evidence type="ECO:0000313" key="4">
    <source>
        <dbReference type="EMBL" id="GLI40997.1"/>
    </source>
</evidence>
<keyword evidence="5" id="KW-1185">Reference proteome</keyword>
<dbReference type="InterPro" id="IPR036380">
    <property type="entry name" value="Isochorismatase-like_sf"/>
</dbReference>
<dbReference type="Proteomes" id="UP001144313">
    <property type="component" value="Unassembled WGS sequence"/>
</dbReference>
<feature type="domain" description="Isochorismatase-like" evidence="3">
    <location>
        <begin position="42"/>
        <end position="210"/>
    </location>
</feature>
<gene>
    <name evidence="4" type="ORF">GALLR39Z86_08470</name>
</gene>
<dbReference type="GO" id="GO:0016787">
    <property type="term" value="F:hydrolase activity"/>
    <property type="evidence" value="ECO:0007669"/>
    <property type="project" value="UniProtKB-KW"/>
</dbReference>
<dbReference type="Gene3D" id="3.40.50.850">
    <property type="entry name" value="Isochorismatase-like"/>
    <property type="match status" value="1"/>
</dbReference>
<accession>A0A9W6G626</accession>
<dbReference type="InterPro" id="IPR050272">
    <property type="entry name" value="Isochorismatase-like_hydrls"/>
</dbReference>
<evidence type="ECO:0000256" key="1">
    <source>
        <dbReference type="ARBA" id="ARBA00022801"/>
    </source>
</evidence>
<dbReference type="SUPFAM" id="SSF52499">
    <property type="entry name" value="Isochorismatase-like hydrolases"/>
    <property type="match status" value="1"/>
</dbReference>
<organism evidence="4 5">
    <name type="scientific">Glycomyces algeriensis</name>
    <dbReference type="NCBI Taxonomy" id="256037"/>
    <lineage>
        <taxon>Bacteria</taxon>
        <taxon>Bacillati</taxon>
        <taxon>Actinomycetota</taxon>
        <taxon>Actinomycetes</taxon>
        <taxon>Glycomycetales</taxon>
        <taxon>Glycomycetaceae</taxon>
        <taxon>Glycomyces</taxon>
    </lineage>
</organism>